<dbReference type="NCBIfam" id="NF004225">
    <property type="entry name" value="PRK05672.1"/>
    <property type="match status" value="1"/>
</dbReference>
<comment type="catalytic activity">
    <reaction evidence="12 13">
        <text>DNA(n) + a 2'-deoxyribonucleoside 5'-triphosphate = DNA(n+1) + diphosphate</text>
        <dbReference type="Rhea" id="RHEA:22508"/>
        <dbReference type="Rhea" id="RHEA-COMP:17339"/>
        <dbReference type="Rhea" id="RHEA-COMP:17340"/>
        <dbReference type="ChEBI" id="CHEBI:33019"/>
        <dbReference type="ChEBI" id="CHEBI:61560"/>
        <dbReference type="ChEBI" id="CHEBI:173112"/>
        <dbReference type="EC" id="2.7.7.7"/>
    </reaction>
</comment>
<keyword evidence="11 13" id="KW-0234">DNA repair</keyword>
<organism evidence="16 17">
    <name type="scientific">Pelomonas aquatica</name>
    <dbReference type="NCBI Taxonomy" id="431058"/>
    <lineage>
        <taxon>Bacteria</taxon>
        <taxon>Pseudomonadati</taxon>
        <taxon>Pseudomonadota</taxon>
        <taxon>Betaproteobacteria</taxon>
        <taxon>Burkholderiales</taxon>
        <taxon>Sphaerotilaceae</taxon>
        <taxon>Roseateles</taxon>
    </lineage>
</organism>
<dbReference type="InterPro" id="IPR003141">
    <property type="entry name" value="Pol/His_phosphatase_N"/>
</dbReference>
<feature type="compositionally biased region" description="Basic and acidic residues" evidence="14">
    <location>
        <begin position="41"/>
        <end position="54"/>
    </location>
</feature>
<keyword evidence="9 13" id="KW-0227">DNA damage</keyword>
<comment type="similarity">
    <text evidence="2 13">Belongs to the DNA polymerase type-C family. DnaE2 subfamily.</text>
</comment>
<feature type="domain" description="Polymerase/histidinol phosphatase N-terminal" evidence="15">
    <location>
        <begin position="60"/>
        <end position="153"/>
    </location>
</feature>
<dbReference type="Pfam" id="PF17657">
    <property type="entry name" value="DNA_pol3_finger"/>
    <property type="match status" value="1"/>
</dbReference>
<evidence type="ECO:0000256" key="5">
    <source>
        <dbReference type="ARBA" id="ARBA00022490"/>
    </source>
</evidence>
<accession>A0ABU1ZBQ0</accession>
<keyword evidence="7 13" id="KW-0548">Nucleotidyltransferase</keyword>
<dbReference type="CDD" id="cd07434">
    <property type="entry name" value="PHP_PolIIIA_DnaE2"/>
    <property type="match status" value="1"/>
</dbReference>
<dbReference type="NCBIfam" id="TIGR00594">
    <property type="entry name" value="polc"/>
    <property type="match status" value="1"/>
</dbReference>
<evidence type="ECO:0000256" key="12">
    <source>
        <dbReference type="ARBA" id="ARBA00049244"/>
    </source>
</evidence>
<comment type="subcellular location">
    <subcellularLocation>
        <location evidence="1 13">Cytoplasm</location>
    </subcellularLocation>
</comment>
<dbReference type="HAMAP" id="MF_01902">
    <property type="entry name" value="DNApol_error_prone"/>
    <property type="match status" value="1"/>
</dbReference>
<evidence type="ECO:0000256" key="10">
    <source>
        <dbReference type="ARBA" id="ARBA00022932"/>
    </source>
</evidence>
<dbReference type="InterPro" id="IPR004365">
    <property type="entry name" value="NA-bd_OB_tRNA"/>
</dbReference>
<keyword evidence="5 13" id="KW-0963">Cytoplasm</keyword>
<evidence type="ECO:0000256" key="13">
    <source>
        <dbReference type="HAMAP-Rule" id="MF_01902"/>
    </source>
</evidence>
<dbReference type="InterPro" id="IPR011708">
    <property type="entry name" value="DNA_pol3_alpha_NTPase_dom"/>
</dbReference>
<sequence>MSPPQSDRDERLQELRRLGFESDADMRRAVRAVDALQPSFEPHDRARPTEPPPRELPRYAELHCLTAFSFLRGASEPQELVERAVTQGYEALAITDECSLAGVVRAHKQLREMREAAHHALKVAAKEAGEPDADIEQPQLMKLLIGSEFLVRDDAGTPRFKLVLIAQNLNGYGNLSQFITRLRRASPVKGEYTLHWRQIAPETLVDCLALLVLPREAIDAELAAPAHWALRHFAGRAWLAVELLREASDALWLQRLQALSDDTALPLVATGDVHFHVRSRKALQDVMTATRLGRPVAECGFDLQPNAERHLRSRYRLSRIYPEALMQETLHVAARCTFRLDEIKYQYPSEVVPAGVTAAKHLRDLTYAGACKRWPWDKGGVPDKWKARIEHELTLIEELGYEHYFLTVANIVAFARSIKILCQGRGSAANSIVCYCLHVTSVDPDRSTLLFERFISRERNEPPDIDVDFEHERREEVIQHLYEKYGRNRAALTAVVICYRPKSAIRDVGKALGFSEEQLEVMSNDHSGWSTQVLPAEHRMALLQKLGLPEDDPRLQQLITLGRQLNGLPRHLSQHVGGFVLTQDPLERLVPIENATMENRSVIEWDKDDIDELKMMKVDVLALGMLSAIRRCFDLVNPLRGTAIDLTIPDDDKATYDMICKADTIGVFQIESRAQMSMLPRLQPRNYYDLVIEVAIVRPGPIEGGMVHPFLKNRLLPKDQIKYPKEELKDALDRTCGVPIFQEQVMQIAMIAAGFSAGEADELRRAMAAWKRPGVLDKYYDKVVSGMRKNGYEDAFAESIFRQIKGFSSYGFPESHAASFALLTYVSSWLKCHEPAAFLCALLNSQPLGFYTPSQLVQDARRHDVDVRSIDVNHSDKDSTLELRPGQHQPAVRLGLRLVSGLGDDAAERIEKARRRDGGFAHPQDLALRARLTQQDMQQLAAADALTSLAGHRRQQVWQASALHAMPTLLQGSLLPEDDLALPAAAEGEEVLWDYAATGLTLRRHPLALLRPRLAKQGLLTAAQLDKLKSGRRARACGIVTGRQKPQTAKGTLFVTLEDETGNVQVIVWPKVYEEHRSTILGARLLAVDGVWQRGDGDVRHLLAQGFENLNPLLGRLPTESRDFR</sequence>
<dbReference type="InterPro" id="IPR040982">
    <property type="entry name" value="DNA_pol3_finger"/>
</dbReference>
<dbReference type="EMBL" id="JAVDXQ010000004">
    <property type="protein sequence ID" value="MDR7298055.1"/>
    <property type="molecule type" value="Genomic_DNA"/>
</dbReference>
<evidence type="ECO:0000256" key="6">
    <source>
        <dbReference type="ARBA" id="ARBA00022679"/>
    </source>
</evidence>
<comment type="function">
    <text evidence="13">DNA polymerase involved in damage-induced mutagenesis and translesion synthesis (TLS). It is not the major replicative DNA polymerase.</text>
</comment>
<dbReference type="PANTHER" id="PTHR32294:SF4">
    <property type="entry name" value="ERROR-PRONE DNA POLYMERASE"/>
    <property type="match status" value="1"/>
</dbReference>
<evidence type="ECO:0000256" key="8">
    <source>
        <dbReference type="ARBA" id="ARBA00022705"/>
    </source>
</evidence>
<dbReference type="Pfam" id="PF02811">
    <property type="entry name" value="PHP"/>
    <property type="match status" value="1"/>
</dbReference>
<dbReference type="InterPro" id="IPR004805">
    <property type="entry name" value="DnaE2/DnaE/PolC"/>
</dbReference>
<dbReference type="SMART" id="SM00481">
    <property type="entry name" value="POLIIIAc"/>
    <property type="match status" value="1"/>
</dbReference>
<dbReference type="GO" id="GO:0003887">
    <property type="term" value="F:DNA-directed DNA polymerase activity"/>
    <property type="evidence" value="ECO:0007669"/>
    <property type="project" value="UniProtKB-EC"/>
</dbReference>
<reference evidence="16 17" key="1">
    <citation type="submission" date="2023-07" db="EMBL/GenBank/DDBJ databases">
        <title>Sorghum-associated microbial communities from plants grown in Nebraska, USA.</title>
        <authorList>
            <person name="Schachtman D."/>
        </authorList>
    </citation>
    <scope>NUCLEOTIDE SEQUENCE [LARGE SCALE GENOMIC DNA]</scope>
    <source>
        <strain evidence="16 17">BE310</strain>
    </source>
</reference>
<dbReference type="Pfam" id="PF07733">
    <property type="entry name" value="DNA_pol3_alpha"/>
    <property type="match status" value="1"/>
</dbReference>
<dbReference type="InterPro" id="IPR029460">
    <property type="entry name" value="DNAPol_HHH"/>
</dbReference>
<evidence type="ECO:0000313" key="17">
    <source>
        <dbReference type="Proteomes" id="UP001180536"/>
    </source>
</evidence>
<dbReference type="PANTHER" id="PTHR32294">
    <property type="entry name" value="DNA POLYMERASE III SUBUNIT ALPHA"/>
    <property type="match status" value="1"/>
</dbReference>
<dbReference type="CDD" id="cd04485">
    <property type="entry name" value="DnaE_OBF"/>
    <property type="match status" value="1"/>
</dbReference>
<dbReference type="InterPro" id="IPR016195">
    <property type="entry name" value="Pol/histidinol_Pase-like"/>
</dbReference>
<evidence type="ECO:0000256" key="11">
    <source>
        <dbReference type="ARBA" id="ARBA00023204"/>
    </source>
</evidence>
<gene>
    <name evidence="13" type="primary">dnaE2</name>
    <name evidence="16" type="ORF">J2X16_003404</name>
</gene>
<evidence type="ECO:0000256" key="9">
    <source>
        <dbReference type="ARBA" id="ARBA00022763"/>
    </source>
</evidence>
<dbReference type="Proteomes" id="UP001180536">
    <property type="component" value="Unassembled WGS sequence"/>
</dbReference>
<dbReference type="SUPFAM" id="SSF89550">
    <property type="entry name" value="PHP domain-like"/>
    <property type="match status" value="1"/>
</dbReference>
<evidence type="ECO:0000256" key="1">
    <source>
        <dbReference type="ARBA" id="ARBA00004496"/>
    </source>
</evidence>
<keyword evidence="6 13" id="KW-0808">Transferase</keyword>
<evidence type="ECO:0000256" key="7">
    <source>
        <dbReference type="ARBA" id="ARBA00022695"/>
    </source>
</evidence>
<evidence type="ECO:0000259" key="15">
    <source>
        <dbReference type="SMART" id="SM00481"/>
    </source>
</evidence>
<dbReference type="InterPro" id="IPR004013">
    <property type="entry name" value="PHP_dom"/>
</dbReference>
<keyword evidence="8 13" id="KW-0235">DNA replication</keyword>
<evidence type="ECO:0000256" key="4">
    <source>
        <dbReference type="ARBA" id="ARBA00017273"/>
    </source>
</evidence>
<evidence type="ECO:0000256" key="14">
    <source>
        <dbReference type="SAM" id="MobiDB-lite"/>
    </source>
</evidence>
<evidence type="ECO:0000256" key="2">
    <source>
        <dbReference type="ARBA" id="ARBA00007391"/>
    </source>
</evidence>
<dbReference type="EC" id="2.7.7.7" evidence="3 13"/>
<name>A0ABU1ZBQ0_9BURK</name>
<evidence type="ECO:0000313" key="16">
    <source>
        <dbReference type="EMBL" id="MDR7298055.1"/>
    </source>
</evidence>
<feature type="region of interest" description="Disordered" evidence="14">
    <location>
        <begin position="34"/>
        <end position="54"/>
    </location>
</feature>
<dbReference type="Gene3D" id="1.10.150.870">
    <property type="match status" value="1"/>
</dbReference>
<dbReference type="Gene3D" id="3.20.20.140">
    <property type="entry name" value="Metal-dependent hydrolases"/>
    <property type="match status" value="1"/>
</dbReference>
<protein>
    <recommendedName>
        <fullName evidence="4 13">Error-prone DNA polymerase</fullName>
        <ecNumber evidence="3 13">2.7.7.7</ecNumber>
    </recommendedName>
</protein>
<dbReference type="Pfam" id="PF14579">
    <property type="entry name" value="HHH_6"/>
    <property type="match status" value="1"/>
</dbReference>
<dbReference type="InterPro" id="IPR023073">
    <property type="entry name" value="DnaE2"/>
</dbReference>
<evidence type="ECO:0000256" key="3">
    <source>
        <dbReference type="ARBA" id="ARBA00012417"/>
    </source>
</evidence>
<dbReference type="Pfam" id="PF01336">
    <property type="entry name" value="tRNA_anti-codon"/>
    <property type="match status" value="1"/>
</dbReference>
<proteinExistence type="inferred from homology"/>
<keyword evidence="10 13" id="KW-0239">DNA-directed DNA polymerase</keyword>
<comment type="caution">
    <text evidence="16">The sequence shown here is derived from an EMBL/GenBank/DDBJ whole genome shotgun (WGS) entry which is preliminary data.</text>
</comment>
<keyword evidence="17" id="KW-1185">Reference proteome</keyword>